<organism evidence="1 2">
    <name type="scientific">Candidatus Yanofskybacteria bacterium RIFCSPHIGHO2_02_FULL_39_10</name>
    <dbReference type="NCBI Taxonomy" id="1802674"/>
    <lineage>
        <taxon>Bacteria</taxon>
        <taxon>Candidatus Yanofskyibacteriota</taxon>
    </lineage>
</organism>
<accession>A0A1F8F592</accession>
<protein>
    <submittedName>
        <fullName evidence="1">Uncharacterized protein</fullName>
    </submittedName>
</protein>
<dbReference type="EMBL" id="MGJO01000063">
    <property type="protein sequence ID" value="OGN07828.1"/>
    <property type="molecule type" value="Genomic_DNA"/>
</dbReference>
<gene>
    <name evidence="1" type="ORF">A3C61_00145</name>
</gene>
<reference evidence="1 2" key="1">
    <citation type="journal article" date="2016" name="Nat. Commun.">
        <title>Thousands of microbial genomes shed light on interconnected biogeochemical processes in an aquifer system.</title>
        <authorList>
            <person name="Anantharaman K."/>
            <person name="Brown C.T."/>
            <person name="Hug L.A."/>
            <person name="Sharon I."/>
            <person name="Castelle C.J."/>
            <person name="Probst A.J."/>
            <person name="Thomas B.C."/>
            <person name="Singh A."/>
            <person name="Wilkins M.J."/>
            <person name="Karaoz U."/>
            <person name="Brodie E.L."/>
            <person name="Williams K.H."/>
            <person name="Hubbard S.S."/>
            <person name="Banfield J.F."/>
        </authorList>
    </citation>
    <scope>NUCLEOTIDE SEQUENCE [LARGE SCALE GENOMIC DNA]</scope>
</reference>
<evidence type="ECO:0000313" key="2">
    <source>
        <dbReference type="Proteomes" id="UP000178908"/>
    </source>
</evidence>
<evidence type="ECO:0000313" key="1">
    <source>
        <dbReference type="EMBL" id="OGN07828.1"/>
    </source>
</evidence>
<sequence length="249" mass="27805">MTTERKTIDVATLDASVRLVAIQFMMPTKRVPAVIQSKRASAIPPMEPVSGVEVLESTKDVDISPLVFRVNDNGSYELVDAWKKPHDTNWRMSVVRFVYCRKEFVRHDELFPDFVAKRDKLVAELTSLVSDNLWTVQGHLNPYCEPDGSRSGQDVLMLGCVGRKQLTETVEVVVDVEEMTTVLCDDDGIPEGSVRKSLPIIGYEERPVMVFAGGRDPVTKQGIGPKVPLSSLASELTLLEDEFVQLELR</sequence>
<name>A0A1F8F592_9BACT</name>
<comment type="caution">
    <text evidence="1">The sequence shown here is derived from an EMBL/GenBank/DDBJ whole genome shotgun (WGS) entry which is preliminary data.</text>
</comment>
<dbReference type="AlphaFoldDB" id="A0A1F8F592"/>
<proteinExistence type="predicted"/>
<dbReference type="Proteomes" id="UP000178908">
    <property type="component" value="Unassembled WGS sequence"/>
</dbReference>